<dbReference type="EMBL" id="NAJM01000069">
    <property type="protein sequence ID" value="RVX66118.1"/>
    <property type="molecule type" value="Genomic_DNA"/>
</dbReference>
<dbReference type="Proteomes" id="UP000288859">
    <property type="component" value="Unassembled WGS sequence"/>
</dbReference>
<comment type="caution">
    <text evidence="2">The sequence shown here is derived from an EMBL/GenBank/DDBJ whole genome shotgun (WGS) entry which is preliminary data.</text>
</comment>
<evidence type="ECO:0000313" key="2">
    <source>
        <dbReference type="EMBL" id="RVX66118.1"/>
    </source>
</evidence>
<evidence type="ECO:0000256" key="1">
    <source>
        <dbReference type="SAM" id="MobiDB-lite"/>
    </source>
</evidence>
<feature type="compositionally biased region" description="Low complexity" evidence="1">
    <location>
        <begin position="35"/>
        <end position="46"/>
    </location>
</feature>
<feature type="compositionally biased region" description="Low complexity" evidence="1">
    <location>
        <begin position="60"/>
        <end position="76"/>
    </location>
</feature>
<evidence type="ECO:0000313" key="3">
    <source>
        <dbReference type="Proteomes" id="UP000288859"/>
    </source>
</evidence>
<accession>A0A438MT70</accession>
<sequence length="255" mass="29429">MSTTTQATKAMAFQRHCRSVLTTHRPNLPIYRHASSSSSSSPYSPSNFTRQFPSVRKETNNSPNNSPTNSSSHSHTLGAPRPAWAHPRASRGMPMDIPGSKLTFWVWVKTLFGHVPKSNFKPAPFHINNNPYRARKQWPPDFRELDPKRQFHFEKTYRRRAALKWARPTWNKSIKILQQTMITMTILYFVFFLEPAHGEGTPFDGFRVWFFDKMKNFGQLPESTRYEAEKLSDEAKSKLKKLDSEEIEASPVAKA</sequence>
<proteinExistence type="predicted"/>
<dbReference type="VEuPathDB" id="FungiDB:PV10_01485"/>
<protein>
    <submittedName>
        <fullName evidence="2">Uncharacterized protein</fullName>
    </submittedName>
</protein>
<gene>
    <name evidence="2" type="ORF">B0A52_10052</name>
</gene>
<name>A0A438MT70_EXOME</name>
<organism evidence="2 3">
    <name type="scientific">Exophiala mesophila</name>
    <name type="common">Black yeast-like fungus</name>
    <dbReference type="NCBI Taxonomy" id="212818"/>
    <lineage>
        <taxon>Eukaryota</taxon>
        <taxon>Fungi</taxon>
        <taxon>Dikarya</taxon>
        <taxon>Ascomycota</taxon>
        <taxon>Pezizomycotina</taxon>
        <taxon>Eurotiomycetes</taxon>
        <taxon>Chaetothyriomycetidae</taxon>
        <taxon>Chaetothyriales</taxon>
        <taxon>Herpotrichiellaceae</taxon>
        <taxon>Exophiala</taxon>
    </lineage>
</organism>
<dbReference type="AlphaFoldDB" id="A0A438MT70"/>
<dbReference type="OrthoDB" id="5278907at2759"/>
<feature type="region of interest" description="Disordered" evidence="1">
    <location>
        <begin position="24"/>
        <end position="92"/>
    </location>
</feature>
<reference evidence="2 3" key="1">
    <citation type="submission" date="2017-03" db="EMBL/GenBank/DDBJ databases">
        <title>Genomes of endolithic fungi from Antarctica.</title>
        <authorList>
            <person name="Coleine C."/>
            <person name="Masonjones S."/>
            <person name="Stajich J.E."/>
        </authorList>
    </citation>
    <scope>NUCLEOTIDE SEQUENCE [LARGE SCALE GENOMIC DNA]</scope>
    <source>
        <strain evidence="2 3">CCFEE 6314</strain>
    </source>
</reference>